<protein>
    <recommendedName>
        <fullName evidence="4">phosphoserine phosphatase</fullName>
        <ecNumber evidence="4">3.1.3.3</ecNumber>
    </recommendedName>
    <alternativeName>
        <fullName evidence="10">O-phosphoserine phosphohydrolase</fullName>
    </alternativeName>
</protein>
<evidence type="ECO:0000313" key="12">
    <source>
        <dbReference type="EMBL" id="MCQ6961796.1"/>
    </source>
</evidence>
<comment type="pathway">
    <text evidence="2">Amino-acid biosynthesis; L-serine biosynthesis; L-serine from 3-phospho-D-glycerate: step 3/3.</text>
</comment>
<evidence type="ECO:0000256" key="6">
    <source>
        <dbReference type="ARBA" id="ARBA00022723"/>
    </source>
</evidence>
<dbReference type="NCBIfam" id="TIGR00338">
    <property type="entry name" value="serB"/>
    <property type="match status" value="1"/>
</dbReference>
<dbReference type="InterPro" id="IPR050582">
    <property type="entry name" value="HAD-like_SerB"/>
</dbReference>
<evidence type="ECO:0000313" key="13">
    <source>
        <dbReference type="Proteomes" id="UP001206983"/>
    </source>
</evidence>
<dbReference type="PANTHER" id="PTHR43344">
    <property type="entry name" value="PHOSPHOSERINE PHOSPHATASE"/>
    <property type="match status" value="1"/>
</dbReference>
<gene>
    <name evidence="12" type="ORF">PV02_00920</name>
</gene>
<dbReference type="SFLD" id="SFLDG01129">
    <property type="entry name" value="C1.5:_HAD__Beta-PGM__Phosphata"/>
    <property type="match status" value="1"/>
</dbReference>
<dbReference type="GO" id="GO:0006564">
    <property type="term" value="P:L-serine biosynthetic process"/>
    <property type="evidence" value="ECO:0007669"/>
    <property type="project" value="UniProtKB-KW"/>
</dbReference>
<name>A0AAE3H7X2_9EURY</name>
<sequence>MSDACNSQERVKLVVFDMDSTLIDAETIDELAAVAGVGHKVAMITEMAMNGKLEYSQALNERVRLLKGLPVQKAQEALDRMPFMPGAHELVRFFKSRGYKTAMISGGFTLATERVGNALDMDHVVSNELIINNGCLTGEVTGPLTGRGNKELVLEGISREYGIEPEECIVIGDGANDICIFKRAGYAIAFNAKPILHQYADVVITKKNLEAVIPVIEALDV</sequence>
<keyword evidence="5" id="KW-0028">Amino-acid biosynthesis</keyword>
<evidence type="ECO:0000256" key="10">
    <source>
        <dbReference type="ARBA" id="ARBA00031693"/>
    </source>
</evidence>
<evidence type="ECO:0000256" key="8">
    <source>
        <dbReference type="ARBA" id="ARBA00022842"/>
    </source>
</evidence>
<dbReference type="AlphaFoldDB" id="A0AAE3H7X2"/>
<keyword evidence="6" id="KW-0479">Metal-binding</keyword>
<evidence type="ECO:0000256" key="1">
    <source>
        <dbReference type="ARBA" id="ARBA00001946"/>
    </source>
</evidence>
<dbReference type="SFLD" id="SFLDS00003">
    <property type="entry name" value="Haloacid_Dehalogenase"/>
    <property type="match status" value="1"/>
</dbReference>
<keyword evidence="8" id="KW-0460">Magnesium</keyword>
<evidence type="ECO:0000256" key="9">
    <source>
        <dbReference type="ARBA" id="ARBA00023299"/>
    </source>
</evidence>
<dbReference type="PANTHER" id="PTHR43344:SF2">
    <property type="entry name" value="PHOSPHOSERINE PHOSPHATASE"/>
    <property type="match status" value="1"/>
</dbReference>
<dbReference type="EMBL" id="JTEO01000002">
    <property type="protein sequence ID" value="MCQ6961796.1"/>
    <property type="molecule type" value="Genomic_DNA"/>
</dbReference>
<dbReference type="SFLD" id="SFLDG01137">
    <property type="entry name" value="C1.6.1:_Phosphoserine_Phosphat"/>
    <property type="match status" value="1"/>
</dbReference>
<accession>A0AAE3H7X2</accession>
<organism evidence="12 13">
    <name type="scientific">Methanolobus chelungpuianus</name>
    <dbReference type="NCBI Taxonomy" id="502115"/>
    <lineage>
        <taxon>Archaea</taxon>
        <taxon>Methanobacteriati</taxon>
        <taxon>Methanobacteriota</taxon>
        <taxon>Stenosarchaea group</taxon>
        <taxon>Methanomicrobia</taxon>
        <taxon>Methanosarcinales</taxon>
        <taxon>Methanosarcinaceae</taxon>
        <taxon>Methanolobus</taxon>
    </lineage>
</organism>
<comment type="cofactor">
    <cofactor evidence="1">
        <name>Mg(2+)</name>
        <dbReference type="ChEBI" id="CHEBI:18420"/>
    </cofactor>
</comment>
<evidence type="ECO:0000256" key="7">
    <source>
        <dbReference type="ARBA" id="ARBA00022801"/>
    </source>
</evidence>
<dbReference type="EC" id="3.1.3.3" evidence="4"/>
<evidence type="ECO:0000256" key="5">
    <source>
        <dbReference type="ARBA" id="ARBA00022605"/>
    </source>
</evidence>
<dbReference type="InterPro" id="IPR004469">
    <property type="entry name" value="PSP"/>
</dbReference>
<reference evidence="12 13" key="1">
    <citation type="journal article" date="2011" name="Appl. Environ. Microbiol.">
        <title>Methanogenic archaea isolated from Taiwan's Chelungpu fault.</title>
        <authorList>
            <person name="Wu S.Y."/>
            <person name="Lai M.C."/>
        </authorList>
    </citation>
    <scope>NUCLEOTIDE SEQUENCE [LARGE SCALE GENOMIC DNA]</scope>
    <source>
        <strain evidence="12 13">St545Mb</strain>
    </source>
</reference>
<feature type="active site" description="Proton donor" evidence="11">
    <location>
        <position position="19"/>
    </location>
</feature>
<evidence type="ECO:0000256" key="3">
    <source>
        <dbReference type="ARBA" id="ARBA00009184"/>
    </source>
</evidence>
<dbReference type="InterPro" id="IPR023214">
    <property type="entry name" value="HAD_sf"/>
</dbReference>
<dbReference type="Gene3D" id="3.40.50.1000">
    <property type="entry name" value="HAD superfamily/HAD-like"/>
    <property type="match status" value="1"/>
</dbReference>
<comment type="caution">
    <text evidence="12">The sequence shown here is derived from an EMBL/GenBank/DDBJ whole genome shotgun (WGS) entry which is preliminary data.</text>
</comment>
<dbReference type="Proteomes" id="UP001206983">
    <property type="component" value="Unassembled WGS sequence"/>
</dbReference>
<dbReference type="GO" id="GO:0036424">
    <property type="term" value="F:L-phosphoserine phosphatase activity"/>
    <property type="evidence" value="ECO:0007669"/>
    <property type="project" value="InterPro"/>
</dbReference>
<evidence type="ECO:0000256" key="2">
    <source>
        <dbReference type="ARBA" id="ARBA00005135"/>
    </source>
</evidence>
<dbReference type="SFLD" id="SFLDG01136">
    <property type="entry name" value="C1.6:_Phosphoserine_Phosphatas"/>
    <property type="match status" value="1"/>
</dbReference>
<dbReference type="NCBIfam" id="TIGR01488">
    <property type="entry name" value="HAD-SF-IB"/>
    <property type="match status" value="1"/>
</dbReference>
<dbReference type="RefSeq" id="WP_425438339.1">
    <property type="nucleotide sequence ID" value="NZ_JTEO01000002.1"/>
</dbReference>
<keyword evidence="7" id="KW-0378">Hydrolase</keyword>
<dbReference type="Pfam" id="PF12710">
    <property type="entry name" value="HAD"/>
    <property type="match status" value="1"/>
</dbReference>
<proteinExistence type="inferred from homology"/>
<dbReference type="SFLD" id="SFLDF00029">
    <property type="entry name" value="phosphoserine_phosphatase"/>
    <property type="match status" value="1"/>
</dbReference>
<feature type="active site" description="Nucleophile" evidence="11">
    <location>
        <position position="17"/>
    </location>
</feature>
<keyword evidence="9" id="KW-0718">Serine biosynthesis</keyword>
<evidence type="ECO:0000256" key="11">
    <source>
        <dbReference type="PIRSR" id="PIRSR604469-1"/>
    </source>
</evidence>
<dbReference type="GO" id="GO:0000287">
    <property type="term" value="F:magnesium ion binding"/>
    <property type="evidence" value="ECO:0007669"/>
    <property type="project" value="TreeGrafter"/>
</dbReference>
<evidence type="ECO:0000256" key="4">
    <source>
        <dbReference type="ARBA" id="ARBA00012640"/>
    </source>
</evidence>
<dbReference type="SUPFAM" id="SSF56784">
    <property type="entry name" value="HAD-like"/>
    <property type="match status" value="1"/>
</dbReference>
<dbReference type="GO" id="GO:0005737">
    <property type="term" value="C:cytoplasm"/>
    <property type="evidence" value="ECO:0007669"/>
    <property type="project" value="TreeGrafter"/>
</dbReference>
<comment type="similarity">
    <text evidence="3">Belongs to the HAD-like hydrolase superfamily. SerB family.</text>
</comment>
<keyword evidence="13" id="KW-1185">Reference proteome</keyword>
<dbReference type="InterPro" id="IPR036412">
    <property type="entry name" value="HAD-like_sf"/>
</dbReference>